<evidence type="ECO:0000313" key="1">
    <source>
        <dbReference type="EMBL" id="TNV78424.1"/>
    </source>
</evidence>
<dbReference type="EMBL" id="RRYP01010369">
    <property type="protein sequence ID" value="TNV78424.1"/>
    <property type="molecule type" value="Genomic_DNA"/>
</dbReference>
<comment type="caution">
    <text evidence="1">The sequence shown here is derived from an EMBL/GenBank/DDBJ whole genome shotgun (WGS) entry which is preliminary data.</text>
</comment>
<protein>
    <submittedName>
        <fullName evidence="1">Uncharacterized protein</fullName>
    </submittedName>
</protein>
<organism evidence="1 2">
    <name type="scientific">Halteria grandinella</name>
    <dbReference type="NCBI Taxonomy" id="5974"/>
    <lineage>
        <taxon>Eukaryota</taxon>
        <taxon>Sar</taxon>
        <taxon>Alveolata</taxon>
        <taxon>Ciliophora</taxon>
        <taxon>Intramacronucleata</taxon>
        <taxon>Spirotrichea</taxon>
        <taxon>Stichotrichia</taxon>
        <taxon>Sporadotrichida</taxon>
        <taxon>Halteriidae</taxon>
        <taxon>Halteria</taxon>
    </lineage>
</organism>
<dbReference type="AlphaFoldDB" id="A0A8J8T184"/>
<accession>A0A8J8T184</accession>
<keyword evidence="2" id="KW-1185">Reference proteome</keyword>
<sequence>MSQPQQTLQTQPITMKLRQNCSTPTIRVGLEKALLYYGRMGTFGQGLSIWTSWNYWSCWMEAFGGGGCYWMLMLKMELKRVPEPDRRMFRMKSIMWYGFLTF</sequence>
<reference evidence="1" key="1">
    <citation type="submission" date="2019-06" db="EMBL/GenBank/DDBJ databases">
        <authorList>
            <person name="Zheng W."/>
        </authorList>
    </citation>
    <scope>NUCLEOTIDE SEQUENCE</scope>
    <source>
        <strain evidence="1">QDHG01</strain>
    </source>
</reference>
<gene>
    <name evidence="1" type="ORF">FGO68_gene1915</name>
</gene>
<dbReference type="Proteomes" id="UP000785679">
    <property type="component" value="Unassembled WGS sequence"/>
</dbReference>
<evidence type="ECO:0000313" key="2">
    <source>
        <dbReference type="Proteomes" id="UP000785679"/>
    </source>
</evidence>
<name>A0A8J8T184_HALGN</name>
<proteinExistence type="predicted"/>